<feature type="compositionally biased region" description="Low complexity" evidence="7">
    <location>
        <begin position="146"/>
        <end position="176"/>
    </location>
</feature>
<dbReference type="PANTHER" id="PTHR12428:SF65">
    <property type="entry name" value="CYTOCHROME C OXIDASE ASSEMBLY PROTEIN COX18, MITOCHONDRIAL"/>
    <property type="match status" value="1"/>
</dbReference>
<feature type="repeat" description="TPR" evidence="6">
    <location>
        <begin position="540"/>
        <end position="573"/>
    </location>
</feature>
<keyword evidence="6" id="KW-0802">TPR repeat</keyword>
<feature type="region of interest" description="Disordered" evidence="7">
    <location>
        <begin position="129"/>
        <end position="200"/>
    </location>
</feature>
<dbReference type="InterPro" id="IPR011990">
    <property type="entry name" value="TPR-like_helical_dom_sf"/>
</dbReference>
<evidence type="ECO:0000313" key="9">
    <source>
        <dbReference type="Proteomes" id="UP000239899"/>
    </source>
</evidence>
<feature type="region of interest" description="Disordered" evidence="7">
    <location>
        <begin position="1"/>
        <end position="28"/>
    </location>
</feature>
<comment type="similarity">
    <text evidence="2">Belongs to the OXA1/ALB3/YidC (TC 2.A.9.2) family.</text>
</comment>
<dbReference type="GO" id="GO:0005743">
    <property type="term" value="C:mitochondrial inner membrane"/>
    <property type="evidence" value="ECO:0007669"/>
    <property type="project" value="TreeGrafter"/>
</dbReference>
<dbReference type="Gene3D" id="1.25.40.10">
    <property type="entry name" value="Tetratricopeptide repeat domain"/>
    <property type="match status" value="1"/>
</dbReference>
<keyword evidence="4" id="KW-1133">Transmembrane helix</keyword>
<dbReference type="AlphaFoldDB" id="A0A2P6TXL0"/>
<dbReference type="Pfam" id="PF13181">
    <property type="entry name" value="TPR_8"/>
    <property type="match status" value="1"/>
</dbReference>
<evidence type="ECO:0000256" key="7">
    <source>
        <dbReference type="SAM" id="MobiDB-lite"/>
    </source>
</evidence>
<evidence type="ECO:0000256" key="5">
    <source>
        <dbReference type="ARBA" id="ARBA00023136"/>
    </source>
</evidence>
<evidence type="ECO:0000313" key="8">
    <source>
        <dbReference type="EMBL" id="PRW58791.1"/>
    </source>
</evidence>
<dbReference type="PANTHER" id="PTHR12428">
    <property type="entry name" value="OXA1"/>
    <property type="match status" value="1"/>
</dbReference>
<keyword evidence="5" id="KW-0472">Membrane</keyword>
<feature type="repeat" description="TPR" evidence="6">
    <location>
        <begin position="503"/>
        <end position="536"/>
    </location>
</feature>
<evidence type="ECO:0000256" key="4">
    <source>
        <dbReference type="ARBA" id="ARBA00022989"/>
    </source>
</evidence>
<feature type="compositionally biased region" description="Polar residues" evidence="7">
    <location>
        <begin position="1"/>
        <end position="12"/>
    </location>
</feature>
<dbReference type="STRING" id="3076.A0A2P6TXL0"/>
<dbReference type="OrthoDB" id="2148490at2759"/>
<dbReference type="PROSITE" id="PS50005">
    <property type="entry name" value="TPR"/>
    <property type="match status" value="2"/>
</dbReference>
<gene>
    <name evidence="8" type="ORF">C2E21_2034</name>
</gene>
<dbReference type="InterPro" id="IPR001708">
    <property type="entry name" value="YidC/ALB3/OXA1/COX18"/>
</dbReference>
<organism evidence="8 9">
    <name type="scientific">Chlorella sorokiniana</name>
    <name type="common">Freshwater green alga</name>
    <dbReference type="NCBI Taxonomy" id="3076"/>
    <lineage>
        <taxon>Eukaryota</taxon>
        <taxon>Viridiplantae</taxon>
        <taxon>Chlorophyta</taxon>
        <taxon>core chlorophytes</taxon>
        <taxon>Trebouxiophyceae</taxon>
        <taxon>Chlorellales</taxon>
        <taxon>Chlorellaceae</taxon>
        <taxon>Chlorella clade</taxon>
        <taxon>Chlorella</taxon>
    </lineage>
</organism>
<reference evidence="8 9" key="1">
    <citation type="journal article" date="2018" name="Plant J.">
        <title>Genome sequences of Chlorella sorokiniana UTEX 1602 and Micractinium conductrix SAG 241.80: implications to maltose excretion by a green alga.</title>
        <authorList>
            <person name="Arriola M.B."/>
            <person name="Velmurugan N."/>
            <person name="Zhang Y."/>
            <person name="Plunkett M.H."/>
            <person name="Hondzo H."/>
            <person name="Barney B.M."/>
        </authorList>
    </citation>
    <scope>NUCLEOTIDE SEQUENCE [LARGE SCALE GENOMIC DNA]</scope>
    <source>
        <strain evidence="9">UTEX 1602</strain>
    </source>
</reference>
<evidence type="ECO:0000256" key="3">
    <source>
        <dbReference type="ARBA" id="ARBA00022692"/>
    </source>
</evidence>
<accession>A0A2P6TXL0</accession>
<dbReference type="SUPFAM" id="SSF48452">
    <property type="entry name" value="TPR-like"/>
    <property type="match status" value="1"/>
</dbReference>
<dbReference type="SMART" id="SM00028">
    <property type="entry name" value="TPR"/>
    <property type="match status" value="3"/>
</dbReference>
<dbReference type="Proteomes" id="UP000239899">
    <property type="component" value="Unassembled WGS sequence"/>
</dbReference>
<keyword evidence="9" id="KW-1185">Reference proteome</keyword>
<protein>
    <submittedName>
        <fullName evidence="8">ALBINO3 chloroplastic</fullName>
    </submittedName>
</protein>
<comment type="subcellular location">
    <subcellularLocation>
        <location evidence="1">Membrane</location>
        <topology evidence="1">Multi-pass membrane protein</topology>
    </subcellularLocation>
</comment>
<evidence type="ECO:0000256" key="2">
    <source>
        <dbReference type="ARBA" id="ARBA00010583"/>
    </source>
</evidence>
<evidence type="ECO:0000256" key="6">
    <source>
        <dbReference type="PROSITE-ProRule" id="PRU00339"/>
    </source>
</evidence>
<feature type="region of interest" description="Disordered" evidence="7">
    <location>
        <begin position="589"/>
        <end position="615"/>
    </location>
</feature>
<name>A0A2P6TXL0_CHLSO</name>
<evidence type="ECO:0000256" key="1">
    <source>
        <dbReference type="ARBA" id="ARBA00004141"/>
    </source>
</evidence>
<comment type="caution">
    <text evidence="8">The sequence shown here is derived from an EMBL/GenBank/DDBJ whole genome shotgun (WGS) entry which is preliminary data.</text>
</comment>
<sequence length="615" mass="63236">MASRGFSSSSAQGDVAGPGPAASGDALADSGESLAAADSAAELLPGDGLADGLAAAAGAAAAAGGSSEIGSILGATMAAVDGLHAATGLPWWATIASVGVLVRAAMFPVSLQGMKASASLMPLLRQAREEVSTAMRPPAPPPLQPPVAAQQDGKQQKQQKWQRSQQQAAGPAAAAEAAEEEQQGSSSGGGGDAAARSQAGAPAPSNAAILARFTQLRRAAGAPHPIWVLASPLAQLPVFITAMATVRTMSITGWPGFSSGGAAWFPDLTMPALDLANMAAPMGTLGVVLPLGITVSMFANIDAAFSAPAGSKEQSSVMLWVTGSLRLFMEWMMVPIFAVALQIPHGALCYWATSSSLALLQNHALKQESVRRLVGLPVGAPRPVTGAPPLRPAPGSASAAAAAAVAAGAAGGLPSGVDPELRQFLLTTSDQMALFEKAAALRAEGRAGATSTVLQRLLMLYPGQPNALYALGQVHAALKDWALSEQYYLQAAQSSELEQQMRARAWFGAGVAMHMQQEDDTAIDAFKKAADVAQSDELRVRSWVSQATLHRKLGDSEAAVRLLRKAARAEPKVEEVLLKPLLAELAGEQQQVQHETAPAADEEPLVAEARLQGEK</sequence>
<dbReference type="GO" id="GO:0032979">
    <property type="term" value="P:protein insertion into mitochondrial inner membrane from matrix"/>
    <property type="evidence" value="ECO:0007669"/>
    <property type="project" value="TreeGrafter"/>
</dbReference>
<proteinExistence type="inferred from homology"/>
<dbReference type="EMBL" id="LHPG02000004">
    <property type="protein sequence ID" value="PRW58791.1"/>
    <property type="molecule type" value="Genomic_DNA"/>
</dbReference>
<dbReference type="GO" id="GO:0032977">
    <property type="term" value="F:membrane insertase activity"/>
    <property type="evidence" value="ECO:0007669"/>
    <property type="project" value="InterPro"/>
</dbReference>
<keyword evidence="3" id="KW-0812">Transmembrane</keyword>
<dbReference type="InterPro" id="IPR019734">
    <property type="entry name" value="TPR_rpt"/>
</dbReference>